<evidence type="ECO:0000256" key="2">
    <source>
        <dbReference type="ARBA" id="ARBA00007095"/>
    </source>
</evidence>
<keyword evidence="6" id="KW-0539">Nucleus</keyword>
<dbReference type="SMART" id="SM00382">
    <property type="entry name" value="AAA"/>
    <property type="match status" value="1"/>
</dbReference>
<dbReference type="Pfam" id="PF26169">
    <property type="entry name" value="HHH_XRCC3_RpoA"/>
    <property type="match status" value="1"/>
</dbReference>
<dbReference type="GO" id="GO:0005524">
    <property type="term" value="F:ATP binding"/>
    <property type="evidence" value="ECO:0007669"/>
    <property type="project" value="InterPro"/>
</dbReference>
<reference evidence="9" key="1">
    <citation type="journal article" date="2020" name="bioRxiv">
        <title>Comparative genomics of Chlamydomonas.</title>
        <authorList>
            <person name="Craig R.J."/>
            <person name="Hasan A.R."/>
            <person name="Ness R.W."/>
            <person name="Keightley P.D."/>
        </authorList>
    </citation>
    <scope>NUCLEOTIDE SEQUENCE</scope>
    <source>
        <strain evidence="9">CCAP 11/70</strain>
    </source>
</reference>
<dbReference type="GO" id="GO:0003697">
    <property type="term" value="F:single-stranded DNA binding"/>
    <property type="evidence" value="ECO:0007669"/>
    <property type="project" value="TreeGrafter"/>
</dbReference>
<organism evidence="9 10">
    <name type="scientific">Edaphochlamys debaryana</name>
    <dbReference type="NCBI Taxonomy" id="47281"/>
    <lineage>
        <taxon>Eukaryota</taxon>
        <taxon>Viridiplantae</taxon>
        <taxon>Chlorophyta</taxon>
        <taxon>core chlorophytes</taxon>
        <taxon>Chlorophyceae</taxon>
        <taxon>CS clade</taxon>
        <taxon>Chlamydomonadales</taxon>
        <taxon>Chlamydomonadales incertae sedis</taxon>
        <taxon>Edaphochlamys</taxon>
    </lineage>
</organism>
<evidence type="ECO:0000256" key="4">
    <source>
        <dbReference type="ARBA" id="ARBA00023125"/>
    </source>
</evidence>
<dbReference type="GO" id="GO:0000724">
    <property type="term" value="P:double-strand break repair via homologous recombination"/>
    <property type="evidence" value="ECO:0007669"/>
    <property type="project" value="InterPro"/>
</dbReference>
<dbReference type="OrthoDB" id="5957327at2759"/>
<dbReference type="SUPFAM" id="SSF52540">
    <property type="entry name" value="P-loop containing nucleoside triphosphate hydrolases"/>
    <property type="match status" value="1"/>
</dbReference>
<dbReference type="Pfam" id="PF08423">
    <property type="entry name" value="Rad51"/>
    <property type="match status" value="1"/>
</dbReference>
<proteinExistence type="inferred from homology"/>
<dbReference type="GO" id="GO:0005657">
    <property type="term" value="C:replication fork"/>
    <property type="evidence" value="ECO:0007669"/>
    <property type="project" value="TreeGrafter"/>
</dbReference>
<dbReference type="PROSITE" id="PS50162">
    <property type="entry name" value="RECA_2"/>
    <property type="match status" value="1"/>
</dbReference>
<comment type="subcellular location">
    <subcellularLocation>
        <location evidence="1">Nucleus</location>
    </subcellularLocation>
</comment>
<evidence type="ECO:0000313" key="10">
    <source>
        <dbReference type="Proteomes" id="UP000612055"/>
    </source>
</evidence>
<comment type="caution">
    <text evidence="9">The sequence shown here is derived from an EMBL/GenBank/DDBJ whole genome shotgun (WGS) entry which is preliminary data.</text>
</comment>
<keyword evidence="3" id="KW-0227">DNA damage</keyword>
<comment type="similarity">
    <text evidence="2">Belongs to the RecA family. RAD51 subfamily.</text>
</comment>
<sequence length="409" mass="41881">MATRQVSRLTLAPQLRDHLTANNLTTARDVLFCGPLDLMELLGLTWQQANALLADVSAQTTPPFTTAWELLTEANGPSAAPLLRTGLPTLDSALRRGVPAGSITELVGPGGVGKSQFCHSMAAAVSLPAECGGLGAGVVYIDTERKFSAARLQEMLNARIAAAQAARAEGHRALPGPGPIAAGAAAQAMQRVVVLSPASTEELSRQIELLPDVVLRHHARLVVVDSIAALARTEYGNAGDRDRGGGGGASGLAGNIMDRQQVLGRIAAQLKAAAESLALPVLVVNQVTTRISRGPQPPGPGAASGQAPGPGPAPGSGGGGDGSLGAALGLKWAHCVNTRLVLQRVGERRFLKVAKSPACAAVILEYVIGPTGLQQVDNADLPEVLYGNALAAPILNELDYGANDAWAAG</sequence>
<dbReference type="EMBL" id="JAEHOE010000074">
    <property type="protein sequence ID" value="KAG2489295.1"/>
    <property type="molecule type" value="Genomic_DNA"/>
</dbReference>
<dbReference type="Proteomes" id="UP000612055">
    <property type="component" value="Unassembled WGS sequence"/>
</dbReference>
<dbReference type="GO" id="GO:0033063">
    <property type="term" value="C:Rad51B-Rad51C-Rad51D-XRCC2 complex"/>
    <property type="evidence" value="ECO:0007669"/>
    <property type="project" value="InterPro"/>
</dbReference>
<dbReference type="GO" id="GO:0000400">
    <property type="term" value="F:four-way junction DNA binding"/>
    <property type="evidence" value="ECO:0007669"/>
    <property type="project" value="TreeGrafter"/>
</dbReference>
<evidence type="ECO:0000256" key="3">
    <source>
        <dbReference type="ARBA" id="ARBA00022763"/>
    </source>
</evidence>
<keyword evidence="4" id="KW-0238">DNA-binding</keyword>
<dbReference type="AlphaFoldDB" id="A0A836BUD3"/>
<accession>A0A836BUD3</accession>
<protein>
    <recommendedName>
        <fullName evidence="8">RecA family profile 1 domain-containing protein</fullName>
    </recommendedName>
</protein>
<dbReference type="GO" id="GO:0003690">
    <property type="term" value="F:double-stranded DNA binding"/>
    <property type="evidence" value="ECO:0007669"/>
    <property type="project" value="TreeGrafter"/>
</dbReference>
<dbReference type="InterPro" id="IPR020588">
    <property type="entry name" value="RecA_ATP-bd"/>
</dbReference>
<dbReference type="InterPro" id="IPR003593">
    <property type="entry name" value="AAA+_ATPase"/>
</dbReference>
<dbReference type="PANTHER" id="PTHR46456:SF1">
    <property type="entry name" value="DNA REPAIR PROTEIN RAD51 HOMOLOG 2"/>
    <property type="match status" value="1"/>
</dbReference>
<keyword evidence="10" id="KW-1185">Reference proteome</keyword>
<name>A0A836BUD3_9CHLO</name>
<evidence type="ECO:0000259" key="8">
    <source>
        <dbReference type="PROSITE" id="PS50162"/>
    </source>
</evidence>
<dbReference type="PANTHER" id="PTHR46456">
    <property type="entry name" value="DNA REPAIR PROTEIN RAD51 HOMOLOG 2"/>
    <property type="match status" value="1"/>
</dbReference>
<evidence type="ECO:0000313" key="9">
    <source>
        <dbReference type="EMBL" id="KAG2489295.1"/>
    </source>
</evidence>
<evidence type="ECO:0000256" key="1">
    <source>
        <dbReference type="ARBA" id="ARBA00004123"/>
    </source>
</evidence>
<keyword evidence="5" id="KW-0233">DNA recombination</keyword>
<dbReference type="InterPro" id="IPR030548">
    <property type="entry name" value="RAD51B"/>
</dbReference>
<dbReference type="InterPro" id="IPR058766">
    <property type="entry name" value="HHH_XRCC3_RAD51B"/>
</dbReference>
<dbReference type="InterPro" id="IPR013632">
    <property type="entry name" value="Rad51_C"/>
</dbReference>
<evidence type="ECO:0000256" key="6">
    <source>
        <dbReference type="ARBA" id="ARBA00023242"/>
    </source>
</evidence>
<evidence type="ECO:0000256" key="7">
    <source>
        <dbReference type="SAM" id="MobiDB-lite"/>
    </source>
</evidence>
<dbReference type="GO" id="GO:0140664">
    <property type="term" value="F:ATP-dependent DNA damage sensor activity"/>
    <property type="evidence" value="ECO:0007669"/>
    <property type="project" value="InterPro"/>
</dbReference>
<feature type="region of interest" description="Disordered" evidence="7">
    <location>
        <begin position="290"/>
        <end position="320"/>
    </location>
</feature>
<feature type="domain" description="RecA family profile 1" evidence="8">
    <location>
        <begin position="79"/>
        <end position="287"/>
    </location>
</feature>
<dbReference type="Gene3D" id="3.40.50.300">
    <property type="entry name" value="P-loop containing nucleotide triphosphate hydrolases"/>
    <property type="match status" value="1"/>
</dbReference>
<dbReference type="InterPro" id="IPR027417">
    <property type="entry name" value="P-loop_NTPase"/>
</dbReference>
<evidence type="ECO:0000256" key="5">
    <source>
        <dbReference type="ARBA" id="ARBA00023172"/>
    </source>
</evidence>
<gene>
    <name evidence="9" type="ORF">HYH03_012127</name>
</gene>